<reference evidence="1 2" key="1">
    <citation type="submission" date="2019-08" db="EMBL/GenBank/DDBJ databases">
        <title>Draft genome sequencing and comparative genomics of hatchery-associated Vibrios.</title>
        <authorList>
            <person name="Kehlet-Delgado H."/>
            <person name="Mueller R.S."/>
        </authorList>
    </citation>
    <scope>NUCLEOTIDE SEQUENCE [LARGE SCALE GENOMIC DNA]</scope>
    <source>
        <strain evidence="1 2">00-78-3</strain>
    </source>
</reference>
<gene>
    <name evidence="1" type="ORF">F0262_13025</name>
</gene>
<comment type="caution">
    <text evidence="1">The sequence shown here is derived from an EMBL/GenBank/DDBJ whole genome shotgun (WGS) entry which is preliminary data.</text>
</comment>
<proteinExistence type="predicted"/>
<evidence type="ECO:0000313" key="1">
    <source>
        <dbReference type="EMBL" id="NOH48978.1"/>
    </source>
</evidence>
<dbReference type="AlphaFoldDB" id="A0A7Y3Z9K0"/>
<evidence type="ECO:0000313" key="2">
    <source>
        <dbReference type="Proteomes" id="UP000572072"/>
    </source>
</evidence>
<protein>
    <submittedName>
        <fullName evidence="1">Uncharacterized protein</fullName>
    </submittedName>
</protein>
<sequence>MKSEICFGKMSGQPLTEFYSEEDAQNAAQYSHENFGNNITPYKCTKCSLWHLSPRSRQTPSKKCHRCTGRDGLFKDSYRSKRDARLRAEIIYLEHGISLRSYKCKYGSGWHLTKSDY</sequence>
<dbReference type="EMBL" id="VTYN01000012">
    <property type="protein sequence ID" value="NOH48978.1"/>
    <property type="molecule type" value="Genomic_DNA"/>
</dbReference>
<organism evidence="1 2">
    <name type="scientific">Vibrio rotiferianus</name>
    <dbReference type="NCBI Taxonomy" id="190895"/>
    <lineage>
        <taxon>Bacteria</taxon>
        <taxon>Pseudomonadati</taxon>
        <taxon>Pseudomonadota</taxon>
        <taxon>Gammaproteobacteria</taxon>
        <taxon>Vibrionales</taxon>
        <taxon>Vibrionaceae</taxon>
        <taxon>Vibrio</taxon>
    </lineage>
</organism>
<accession>A0A7Y3Z9K0</accession>
<name>A0A7Y3Z9K0_9VIBR</name>
<dbReference type="Proteomes" id="UP000572072">
    <property type="component" value="Unassembled WGS sequence"/>
</dbReference>